<accession>A0A1B6LNQ7</accession>
<feature type="non-terminal residue" evidence="1">
    <location>
        <position position="1"/>
    </location>
</feature>
<feature type="non-terminal residue" evidence="1">
    <location>
        <position position="172"/>
    </location>
</feature>
<gene>
    <name evidence="1" type="ORF">g.20437</name>
</gene>
<dbReference type="AlphaFoldDB" id="A0A1B6LNQ7"/>
<dbReference type="EMBL" id="GEBQ01014748">
    <property type="protein sequence ID" value="JAT25229.1"/>
    <property type="molecule type" value="Transcribed_RNA"/>
</dbReference>
<organism evidence="1">
    <name type="scientific">Graphocephala atropunctata</name>
    <dbReference type="NCBI Taxonomy" id="36148"/>
    <lineage>
        <taxon>Eukaryota</taxon>
        <taxon>Metazoa</taxon>
        <taxon>Ecdysozoa</taxon>
        <taxon>Arthropoda</taxon>
        <taxon>Hexapoda</taxon>
        <taxon>Insecta</taxon>
        <taxon>Pterygota</taxon>
        <taxon>Neoptera</taxon>
        <taxon>Paraneoptera</taxon>
        <taxon>Hemiptera</taxon>
        <taxon>Auchenorrhyncha</taxon>
        <taxon>Membracoidea</taxon>
        <taxon>Cicadellidae</taxon>
        <taxon>Cicadellinae</taxon>
        <taxon>Cicadellini</taxon>
        <taxon>Graphocephala</taxon>
    </lineage>
</organism>
<protein>
    <submittedName>
        <fullName evidence="1">Uncharacterized protein</fullName>
    </submittedName>
</protein>
<proteinExistence type="predicted"/>
<sequence length="172" mass="19709">GHLQREPMLNPGHVQNEVLIVGGNYFDRRTMSDHPEQNHEYPWEYTRDIHQPMSNIRSARADLVDNLNGSRIMMDHGPRGIHVSMNTRRDQAGLAMNTNNTRTMSDYPEQNHEYPWEYTRDIHQPMSNIRSARADLVGNLNGSRTITAHLQQEPMPNTGHVQAKVTIVGGNY</sequence>
<name>A0A1B6LNQ7_9HEMI</name>
<reference evidence="1" key="1">
    <citation type="submission" date="2015-11" db="EMBL/GenBank/DDBJ databases">
        <title>De novo transcriptome assembly of four potential Pierce s Disease insect vectors from Arizona vineyards.</title>
        <authorList>
            <person name="Tassone E.E."/>
        </authorList>
    </citation>
    <scope>NUCLEOTIDE SEQUENCE</scope>
</reference>
<evidence type="ECO:0000313" key="1">
    <source>
        <dbReference type="EMBL" id="JAT25229.1"/>
    </source>
</evidence>